<evidence type="ECO:0000256" key="2">
    <source>
        <dbReference type="SAM" id="Phobius"/>
    </source>
</evidence>
<dbReference type="Gene3D" id="3.40.630.30">
    <property type="match status" value="1"/>
</dbReference>
<dbReference type="AlphaFoldDB" id="A0A2J6QNW4"/>
<dbReference type="InterPro" id="IPR016181">
    <property type="entry name" value="Acyl_CoA_acyltransferase"/>
</dbReference>
<proteinExistence type="predicted"/>
<feature type="region of interest" description="Disordered" evidence="1">
    <location>
        <begin position="88"/>
        <end position="114"/>
    </location>
</feature>
<dbReference type="EMBL" id="KZ613465">
    <property type="protein sequence ID" value="PMD27953.1"/>
    <property type="molecule type" value="Genomic_DNA"/>
</dbReference>
<evidence type="ECO:0000313" key="4">
    <source>
        <dbReference type="EMBL" id="PMD27953.1"/>
    </source>
</evidence>
<dbReference type="PANTHER" id="PTHR43792">
    <property type="entry name" value="GNAT FAMILY, PUTATIVE (AFU_ORTHOLOGUE AFUA_3G00765)-RELATED-RELATED"/>
    <property type="match status" value="1"/>
</dbReference>
<accession>A0A2J6QNW4</accession>
<name>A0A2J6QNW4_9HELO</name>
<dbReference type="InterPro" id="IPR000182">
    <property type="entry name" value="GNAT_dom"/>
</dbReference>
<dbReference type="GO" id="GO:0016747">
    <property type="term" value="F:acyltransferase activity, transferring groups other than amino-acyl groups"/>
    <property type="evidence" value="ECO:0007669"/>
    <property type="project" value="InterPro"/>
</dbReference>
<dbReference type="OrthoDB" id="4072826at2759"/>
<feature type="transmembrane region" description="Helical" evidence="2">
    <location>
        <begin position="258"/>
        <end position="278"/>
    </location>
</feature>
<dbReference type="Proteomes" id="UP000235672">
    <property type="component" value="Unassembled WGS sequence"/>
</dbReference>
<gene>
    <name evidence="4" type="ORF">NA56DRAFT_152538</name>
</gene>
<dbReference type="SUPFAM" id="SSF55729">
    <property type="entry name" value="Acyl-CoA N-acyltransferases (Nat)"/>
    <property type="match status" value="1"/>
</dbReference>
<keyword evidence="2" id="KW-1133">Transmembrane helix</keyword>
<evidence type="ECO:0000313" key="5">
    <source>
        <dbReference type="Proteomes" id="UP000235672"/>
    </source>
</evidence>
<dbReference type="Pfam" id="PF13302">
    <property type="entry name" value="Acetyltransf_3"/>
    <property type="match status" value="1"/>
</dbReference>
<keyword evidence="2" id="KW-0812">Transmembrane</keyword>
<protein>
    <recommendedName>
        <fullName evidence="3">N-acetyltransferase domain-containing protein</fullName>
    </recommendedName>
</protein>
<organism evidence="4 5">
    <name type="scientific">Hyaloscypha hepaticicola</name>
    <dbReference type="NCBI Taxonomy" id="2082293"/>
    <lineage>
        <taxon>Eukaryota</taxon>
        <taxon>Fungi</taxon>
        <taxon>Dikarya</taxon>
        <taxon>Ascomycota</taxon>
        <taxon>Pezizomycotina</taxon>
        <taxon>Leotiomycetes</taxon>
        <taxon>Helotiales</taxon>
        <taxon>Hyaloscyphaceae</taxon>
        <taxon>Hyaloscypha</taxon>
    </lineage>
</organism>
<evidence type="ECO:0000256" key="1">
    <source>
        <dbReference type="SAM" id="MobiDB-lite"/>
    </source>
</evidence>
<keyword evidence="2" id="KW-0472">Membrane</keyword>
<keyword evidence="5" id="KW-1185">Reference proteome</keyword>
<evidence type="ECO:0000259" key="3">
    <source>
        <dbReference type="Pfam" id="PF13302"/>
    </source>
</evidence>
<reference evidence="4 5" key="1">
    <citation type="submission" date="2016-05" db="EMBL/GenBank/DDBJ databases">
        <title>A degradative enzymes factory behind the ericoid mycorrhizal symbiosis.</title>
        <authorList>
            <consortium name="DOE Joint Genome Institute"/>
            <person name="Martino E."/>
            <person name="Morin E."/>
            <person name="Grelet G."/>
            <person name="Kuo A."/>
            <person name="Kohler A."/>
            <person name="Daghino S."/>
            <person name="Barry K."/>
            <person name="Choi C."/>
            <person name="Cichocki N."/>
            <person name="Clum A."/>
            <person name="Copeland A."/>
            <person name="Hainaut M."/>
            <person name="Haridas S."/>
            <person name="Labutti K."/>
            <person name="Lindquist E."/>
            <person name="Lipzen A."/>
            <person name="Khouja H.-R."/>
            <person name="Murat C."/>
            <person name="Ohm R."/>
            <person name="Olson A."/>
            <person name="Spatafora J."/>
            <person name="Veneault-Fourrey C."/>
            <person name="Henrissat B."/>
            <person name="Grigoriev I."/>
            <person name="Martin F."/>
            <person name="Perotto S."/>
        </authorList>
    </citation>
    <scope>NUCLEOTIDE SEQUENCE [LARGE SCALE GENOMIC DNA]</scope>
    <source>
        <strain evidence="4 5">UAMH 7357</strain>
    </source>
</reference>
<feature type="domain" description="N-acetyltransferase" evidence="3">
    <location>
        <begin position="132"/>
        <end position="267"/>
    </location>
</feature>
<sequence>MKYSRHGGFLATEERTLQARSLDACIYFSFHFRSSRPTTLNLPSFLYSPTLSQHTLTHPVTVPLPNPLLPSTFQELLRTLPSFYKTKNETRKIEKRTRKNPTPPSPASQLPPEKLIKKRQDKQMLYPAETPRLYLERLSLKHLPDFHELWNNDEAVLWSSKPKKNSVEESREWLLKYILNVNEEGEADSGIDKFALLLKASASEEDVDGGGGEKEKGKGLKMIGFVGTNRCCEQGLEVGYCLNRSYWGQGYITEGFRAFLEIFWGLPGTFFFLVLLLFP</sequence>
<dbReference type="InterPro" id="IPR051531">
    <property type="entry name" value="N-acetyltransferase"/>
</dbReference>
<dbReference type="PANTHER" id="PTHR43792:SF1">
    <property type="entry name" value="N-ACETYLTRANSFERASE DOMAIN-CONTAINING PROTEIN"/>
    <property type="match status" value="1"/>
</dbReference>